<keyword evidence="2" id="KW-0255">Endonuclease</keyword>
<dbReference type="InterPro" id="IPR008538">
    <property type="entry name" value="Uma2"/>
</dbReference>
<keyword evidence="2" id="KW-0378">Hydrolase</keyword>
<gene>
    <name evidence="2" type="ORF">C7B65_21115</name>
</gene>
<dbReference type="AlphaFoldDB" id="A0A2T1D881"/>
<comment type="caution">
    <text evidence="2">The sequence shown here is derived from an EMBL/GenBank/DDBJ whole genome shotgun (WGS) entry which is preliminary data.</text>
</comment>
<evidence type="ECO:0000313" key="3">
    <source>
        <dbReference type="Proteomes" id="UP000238634"/>
    </source>
</evidence>
<evidence type="ECO:0000313" key="2">
    <source>
        <dbReference type="EMBL" id="PSB16627.1"/>
    </source>
</evidence>
<dbReference type="GO" id="GO:0004519">
    <property type="term" value="F:endonuclease activity"/>
    <property type="evidence" value="ECO:0007669"/>
    <property type="project" value="UniProtKB-KW"/>
</dbReference>
<reference evidence="2 3" key="2">
    <citation type="submission" date="2018-03" db="EMBL/GenBank/DDBJ databases">
        <title>The ancient ancestry and fast evolution of plastids.</title>
        <authorList>
            <person name="Moore K.R."/>
            <person name="Magnabosco C."/>
            <person name="Momper L."/>
            <person name="Gold D.A."/>
            <person name="Bosak T."/>
            <person name="Fournier G.P."/>
        </authorList>
    </citation>
    <scope>NUCLEOTIDE SEQUENCE [LARGE SCALE GENOMIC DNA]</scope>
    <source>
        <strain evidence="2 3">ULC007</strain>
    </source>
</reference>
<evidence type="ECO:0000259" key="1">
    <source>
        <dbReference type="Pfam" id="PF05685"/>
    </source>
</evidence>
<dbReference type="PANTHER" id="PTHR34107:SF4">
    <property type="entry name" value="SLL1222 PROTEIN"/>
    <property type="match status" value="1"/>
</dbReference>
<dbReference type="CDD" id="cd06260">
    <property type="entry name" value="DUF820-like"/>
    <property type="match status" value="1"/>
</dbReference>
<reference evidence="2 3" key="1">
    <citation type="submission" date="2018-02" db="EMBL/GenBank/DDBJ databases">
        <authorList>
            <person name="Cohen D.B."/>
            <person name="Kent A.D."/>
        </authorList>
    </citation>
    <scope>NUCLEOTIDE SEQUENCE [LARGE SCALE GENOMIC DNA]</scope>
    <source>
        <strain evidence="2 3">ULC007</strain>
    </source>
</reference>
<dbReference type="InterPro" id="IPR011335">
    <property type="entry name" value="Restrct_endonuc-II-like"/>
</dbReference>
<dbReference type="RefSeq" id="WP_073074613.1">
    <property type="nucleotide sequence ID" value="NZ_MPPI01000041.1"/>
</dbReference>
<dbReference type="Proteomes" id="UP000238634">
    <property type="component" value="Unassembled WGS sequence"/>
</dbReference>
<proteinExistence type="predicted"/>
<protein>
    <submittedName>
        <fullName evidence="2">Uma2 family endonuclease</fullName>
    </submittedName>
</protein>
<keyword evidence="3" id="KW-1185">Reference proteome</keyword>
<dbReference type="PANTHER" id="PTHR34107">
    <property type="entry name" value="SLL0198 PROTEIN-RELATED"/>
    <property type="match status" value="1"/>
</dbReference>
<name>A0A2T1D881_9CYAN</name>
<sequence>MTSASDRVYWTTEDLKLLPESSSRYEIIDGHLLMTRAPHWKHQKAIVKASRILDTWAEASQLGETVATPGVIFDDADNVIPDVVWISHDRLAAGVDQEGHFTIAPELIVEVLSPGTQNERRDRETKLKLYAERGVQEYWILDWRTQQLEVYRRQDAFLRLVSTLFPQDTLTSPILPGFSCAVAEFFR</sequence>
<dbReference type="STRING" id="1920490.GCA_001895925_02407"/>
<feature type="domain" description="Putative restriction endonuclease" evidence="1">
    <location>
        <begin position="13"/>
        <end position="183"/>
    </location>
</feature>
<dbReference type="InterPro" id="IPR012296">
    <property type="entry name" value="Nuclease_put_TT1808"/>
</dbReference>
<dbReference type="Pfam" id="PF05685">
    <property type="entry name" value="Uma2"/>
    <property type="match status" value="1"/>
</dbReference>
<dbReference type="Gene3D" id="3.90.1570.10">
    <property type="entry name" value="tt1808, chain A"/>
    <property type="match status" value="1"/>
</dbReference>
<accession>A0A2T1D881</accession>
<dbReference type="EMBL" id="PVWG01000039">
    <property type="protein sequence ID" value="PSB16627.1"/>
    <property type="molecule type" value="Genomic_DNA"/>
</dbReference>
<dbReference type="SUPFAM" id="SSF52980">
    <property type="entry name" value="Restriction endonuclease-like"/>
    <property type="match status" value="1"/>
</dbReference>
<dbReference type="OrthoDB" id="422405at2"/>
<keyword evidence="2" id="KW-0540">Nuclease</keyword>
<organism evidence="2 3">
    <name type="scientific">Phormidesmis priestleyi ULC007</name>
    <dbReference type="NCBI Taxonomy" id="1920490"/>
    <lineage>
        <taxon>Bacteria</taxon>
        <taxon>Bacillati</taxon>
        <taxon>Cyanobacteriota</taxon>
        <taxon>Cyanophyceae</taxon>
        <taxon>Leptolyngbyales</taxon>
        <taxon>Leptolyngbyaceae</taxon>
        <taxon>Phormidesmis</taxon>
    </lineage>
</organism>